<protein>
    <submittedName>
        <fullName evidence="2">Uncharacterized protein</fullName>
    </submittedName>
</protein>
<name>M4B6C3_HYAAE</name>
<evidence type="ECO:0000256" key="1">
    <source>
        <dbReference type="SAM" id="MobiDB-lite"/>
    </source>
</evidence>
<sequence length="56" mass="6393">MRATVASEPPTSGCCWGRERRPYESAHTNYIDQHDIRTRRGTRDHGGAHRKATRVS</sequence>
<proteinExistence type="predicted"/>
<dbReference type="AlphaFoldDB" id="M4B6C3"/>
<reference evidence="3" key="1">
    <citation type="journal article" date="2010" name="Science">
        <title>Signatures of adaptation to obligate biotrophy in the Hyaloperonospora arabidopsidis genome.</title>
        <authorList>
            <person name="Baxter L."/>
            <person name="Tripathy S."/>
            <person name="Ishaque N."/>
            <person name="Boot N."/>
            <person name="Cabral A."/>
            <person name="Kemen E."/>
            <person name="Thines M."/>
            <person name="Ah-Fong A."/>
            <person name="Anderson R."/>
            <person name="Badejoko W."/>
            <person name="Bittner-Eddy P."/>
            <person name="Boore J.L."/>
            <person name="Chibucos M.C."/>
            <person name="Coates M."/>
            <person name="Dehal P."/>
            <person name="Delehaunty K."/>
            <person name="Dong S."/>
            <person name="Downton P."/>
            <person name="Dumas B."/>
            <person name="Fabro G."/>
            <person name="Fronick C."/>
            <person name="Fuerstenberg S.I."/>
            <person name="Fulton L."/>
            <person name="Gaulin E."/>
            <person name="Govers F."/>
            <person name="Hughes L."/>
            <person name="Humphray S."/>
            <person name="Jiang R.H."/>
            <person name="Judelson H."/>
            <person name="Kamoun S."/>
            <person name="Kyung K."/>
            <person name="Meijer H."/>
            <person name="Minx P."/>
            <person name="Morris P."/>
            <person name="Nelson J."/>
            <person name="Phuntumart V."/>
            <person name="Qutob D."/>
            <person name="Rehmany A."/>
            <person name="Rougon-Cardoso A."/>
            <person name="Ryden P."/>
            <person name="Torto-Alalibo T."/>
            <person name="Studholme D."/>
            <person name="Wang Y."/>
            <person name="Win J."/>
            <person name="Wood J."/>
            <person name="Clifton S.W."/>
            <person name="Rogers J."/>
            <person name="Van den Ackerveken G."/>
            <person name="Jones J.D."/>
            <person name="McDowell J.M."/>
            <person name="Beynon J."/>
            <person name="Tyler B.M."/>
        </authorList>
    </citation>
    <scope>NUCLEOTIDE SEQUENCE [LARGE SCALE GENOMIC DNA]</scope>
    <source>
        <strain evidence="3">Emoy2</strain>
    </source>
</reference>
<dbReference type="EnsemblProtists" id="HpaT801824">
    <property type="protein sequence ID" value="HpaP801824"/>
    <property type="gene ID" value="HpaG801824"/>
</dbReference>
<dbReference type="InParanoid" id="M4B6C3"/>
<reference evidence="2" key="2">
    <citation type="submission" date="2015-06" db="UniProtKB">
        <authorList>
            <consortium name="EnsemblProtists"/>
        </authorList>
    </citation>
    <scope>IDENTIFICATION</scope>
    <source>
        <strain evidence="2">Emoy2</strain>
    </source>
</reference>
<evidence type="ECO:0000313" key="2">
    <source>
        <dbReference type="EnsemblProtists" id="HpaP801824"/>
    </source>
</evidence>
<dbReference type="HOGENOM" id="CLU_3018411_0_0_1"/>
<evidence type="ECO:0000313" key="3">
    <source>
        <dbReference type="Proteomes" id="UP000011713"/>
    </source>
</evidence>
<keyword evidence="3" id="KW-1185">Reference proteome</keyword>
<dbReference type="EMBL" id="JH598543">
    <property type="status" value="NOT_ANNOTATED_CDS"/>
    <property type="molecule type" value="Genomic_DNA"/>
</dbReference>
<dbReference type="Proteomes" id="UP000011713">
    <property type="component" value="Unassembled WGS sequence"/>
</dbReference>
<dbReference type="VEuPathDB" id="FungiDB:HpaG801824"/>
<accession>M4B6C3</accession>
<organism evidence="2 3">
    <name type="scientific">Hyaloperonospora arabidopsidis (strain Emoy2)</name>
    <name type="common">Downy mildew agent</name>
    <name type="synonym">Peronospora arabidopsidis</name>
    <dbReference type="NCBI Taxonomy" id="559515"/>
    <lineage>
        <taxon>Eukaryota</taxon>
        <taxon>Sar</taxon>
        <taxon>Stramenopiles</taxon>
        <taxon>Oomycota</taxon>
        <taxon>Peronosporomycetes</taxon>
        <taxon>Peronosporales</taxon>
        <taxon>Peronosporaceae</taxon>
        <taxon>Hyaloperonospora</taxon>
    </lineage>
</organism>
<feature type="compositionally biased region" description="Basic and acidic residues" evidence="1">
    <location>
        <begin position="35"/>
        <end position="47"/>
    </location>
</feature>
<feature type="region of interest" description="Disordered" evidence="1">
    <location>
        <begin position="35"/>
        <end position="56"/>
    </location>
</feature>